<dbReference type="InterPro" id="IPR008996">
    <property type="entry name" value="IL1/FGF"/>
</dbReference>
<accession>C3XXE9</accession>
<evidence type="ECO:0000259" key="1">
    <source>
        <dbReference type="PROSITE" id="PS50106"/>
    </source>
</evidence>
<name>C3XXE9_BRAFL</name>
<gene>
    <name evidence="2" type="ORF">BRAFLDRAFT_73191</name>
</gene>
<dbReference type="SUPFAM" id="SSF50156">
    <property type="entry name" value="PDZ domain-like"/>
    <property type="match status" value="1"/>
</dbReference>
<dbReference type="PROSITE" id="PS50106">
    <property type="entry name" value="PDZ"/>
    <property type="match status" value="1"/>
</dbReference>
<dbReference type="SMART" id="SM00228">
    <property type="entry name" value="PDZ"/>
    <property type="match status" value="1"/>
</dbReference>
<protein>
    <recommendedName>
        <fullName evidence="1">PDZ domain-containing protein</fullName>
    </recommendedName>
</protein>
<dbReference type="Gene3D" id="2.80.10.50">
    <property type="match status" value="1"/>
</dbReference>
<dbReference type="InParanoid" id="C3XXE9"/>
<dbReference type="InterPro" id="IPR036034">
    <property type="entry name" value="PDZ_sf"/>
</dbReference>
<dbReference type="AlphaFoldDB" id="C3XXE9"/>
<dbReference type="PANTHER" id="PTHR14063">
    <property type="entry name" value="PROTEIN LIN-7 HOMOLOG"/>
    <property type="match status" value="1"/>
</dbReference>
<dbReference type="InterPro" id="IPR001478">
    <property type="entry name" value="PDZ"/>
</dbReference>
<proteinExistence type="predicted"/>
<organism>
    <name type="scientific">Branchiostoma floridae</name>
    <name type="common">Florida lancelet</name>
    <name type="synonym">Amphioxus</name>
    <dbReference type="NCBI Taxonomy" id="7739"/>
    <lineage>
        <taxon>Eukaryota</taxon>
        <taxon>Metazoa</taxon>
        <taxon>Chordata</taxon>
        <taxon>Cephalochordata</taxon>
        <taxon>Leptocardii</taxon>
        <taxon>Amphioxiformes</taxon>
        <taxon>Branchiostomatidae</taxon>
        <taxon>Branchiostoma</taxon>
    </lineage>
</organism>
<dbReference type="Gene3D" id="2.30.42.10">
    <property type="match status" value="1"/>
</dbReference>
<dbReference type="SUPFAM" id="SSF50353">
    <property type="entry name" value="Cytokine"/>
    <property type="match status" value="1"/>
</dbReference>
<reference evidence="2" key="1">
    <citation type="journal article" date="2008" name="Nature">
        <title>The amphioxus genome and the evolution of the chordate karyotype.</title>
        <authorList>
            <consortium name="US DOE Joint Genome Institute (JGI-PGF)"/>
            <person name="Putnam N.H."/>
            <person name="Butts T."/>
            <person name="Ferrier D.E.K."/>
            <person name="Furlong R.F."/>
            <person name="Hellsten U."/>
            <person name="Kawashima T."/>
            <person name="Robinson-Rechavi M."/>
            <person name="Shoguchi E."/>
            <person name="Terry A."/>
            <person name="Yu J.-K."/>
            <person name="Benito-Gutierrez E.L."/>
            <person name="Dubchak I."/>
            <person name="Garcia-Fernandez J."/>
            <person name="Gibson-Brown J.J."/>
            <person name="Grigoriev I.V."/>
            <person name="Horton A.C."/>
            <person name="de Jong P.J."/>
            <person name="Jurka J."/>
            <person name="Kapitonov V.V."/>
            <person name="Kohara Y."/>
            <person name="Kuroki Y."/>
            <person name="Lindquist E."/>
            <person name="Lucas S."/>
            <person name="Osoegawa K."/>
            <person name="Pennacchio L.A."/>
            <person name="Salamov A.A."/>
            <person name="Satou Y."/>
            <person name="Sauka-Spengler T."/>
            <person name="Schmutz J."/>
            <person name="Shin-I T."/>
            <person name="Toyoda A."/>
            <person name="Bronner-Fraser M."/>
            <person name="Fujiyama A."/>
            <person name="Holland L.Z."/>
            <person name="Holland P.W.H."/>
            <person name="Satoh N."/>
            <person name="Rokhsar D.S."/>
        </authorList>
    </citation>
    <scope>NUCLEOTIDE SEQUENCE [LARGE SCALE GENOMIC DNA]</scope>
    <source>
        <strain evidence="2">S238N-H82</strain>
        <tissue evidence="2">Testes</tissue>
    </source>
</reference>
<sequence>MGKSSSKCCGCCWCASVPIEPDFPELQPMYPDVIDPITVVCVSFSPGGIPTDVGACIYGSRHTFTRVTAGGLAHRAGVREGDQLISVNGVNVEELRHDQVINMFAGLGAAVKMEMRRQSQGSNSSSQSMSDVEFITAHLKMQEISVITPVVGPEAQVSAHSVTLEYHQLQRHQLHHQYGRRTGVMLPGSRGGAFKGRLNSSNRSDATIAVHSFFSIPPRVGTYVVLEFDKRDKFFTCLTRGRVRIQQGGPVENITSNVTNDGRVFFMTPVGSDLKFESTKFPGKFLTINNRSGKLELKSNGNTIESQYFRLHSI</sequence>
<dbReference type="EMBL" id="GG666471">
    <property type="protein sequence ID" value="EEN67409.1"/>
    <property type="molecule type" value="Genomic_DNA"/>
</dbReference>
<dbReference type="InterPro" id="IPR051109">
    <property type="entry name" value="MAM_complex_regulator"/>
</dbReference>
<dbReference type="Pfam" id="PF00595">
    <property type="entry name" value="PDZ"/>
    <property type="match status" value="1"/>
</dbReference>
<feature type="domain" description="PDZ" evidence="1">
    <location>
        <begin position="39"/>
        <end position="119"/>
    </location>
</feature>
<evidence type="ECO:0000313" key="2">
    <source>
        <dbReference type="EMBL" id="EEN67409.1"/>
    </source>
</evidence>